<dbReference type="InterPro" id="IPR023165">
    <property type="entry name" value="rRNA_Ade_diMease-like_C"/>
</dbReference>
<evidence type="ECO:0000313" key="10">
    <source>
        <dbReference type="Proteomes" id="UP000006790"/>
    </source>
</evidence>
<dbReference type="FunCoup" id="G8JVG3">
    <property type="interactions" value="28"/>
</dbReference>
<evidence type="ECO:0000256" key="2">
    <source>
        <dbReference type="ARBA" id="ARBA00022603"/>
    </source>
</evidence>
<dbReference type="GeneID" id="11469041"/>
<dbReference type="InterPro" id="IPR029063">
    <property type="entry name" value="SAM-dependent_MTases_sf"/>
</dbReference>
<keyword evidence="2 7" id="KW-0489">Methyltransferase</keyword>
<dbReference type="STRING" id="931890.G8JVG3"/>
<keyword evidence="8" id="KW-0698">rRNA processing</keyword>
<reference evidence="10" key="1">
    <citation type="journal article" date="2012" name="G3 (Bethesda)">
        <title>Pichia sorbitophila, an interspecies yeast hybrid reveals early steps of genome resolution following polyploidization.</title>
        <authorList>
            <person name="Leh Louis V."/>
            <person name="Despons L."/>
            <person name="Friedrich A."/>
            <person name="Martin T."/>
            <person name="Durrens P."/>
            <person name="Casaregola S."/>
            <person name="Neuveglise C."/>
            <person name="Fairhead C."/>
            <person name="Marck C."/>
            <person name="Cruz J.A."/>
            <person name="Straub M.L."/>
            <person name="Kugler V."/>
            <person name="Sacerdot C."/>
            <person name="Uzunov Z."/>
            <person name="Thierry A."/>
            <person name="Weiss S."/>
            <person name="Bleykasten C."/>
            <person name="De Montigny J."/>
            <person name="Jacques N."/>
            <person name="Jung P."/>
            <person name="Lemaire M."/>
            <person name="Mallet S."/>
            <person name="Morel G."/>
            <person name="Richard G.F."/>
            <person name="Sarkar A."/>
            <person name="Savel G."/>
            <person name="Schacherer J."/>
            <person name="Seret M.L."/>
            <person name="Talla E."/>
            <person name="Samson G."/>
            <person name="Jubin C."/>
            <person name="Poulain J."/>
            <person name="Vacherie B."/>
            <person name="Barbe V."/>
            <person name="Pelletier E."/>
            <person name="Sherman D.J."/>
            <person name="Westhof E."/>
            <person name="Weissenbach J."/>
            <person name="Baret P.V."/>
            <person name="Wincker P."/>
            <person name="Gaillardin C."/>
            <person name="Dujon B."/>
            <person name="Souciet J.L."/>
        </authorList>
    </citation>
    <scope>NUCLEOTIDE SEQUENCE [LARGE SCALE GENOMIC DNA]</scope>
    <source>
        <strain evidence="10">CBS 270.75 / DBVPG 7215 / KCTC 17166 / NRRL Y-17582</strain>
    </source>
</reference>
<organism evidence="9 10">
    <name type="scientific">Eremothecium cymbalariae (strain CBS 270.75 / DBVPG 7215 / KCTC 17166 / NRRL Y-17582)</name>
    <name type="common">Yeast</name>
    <dbReference type="NCBI Taxonomy" id="931890"/>
    <lineage>
        <taxon>Eukaryota</taxon>
        <taxon>Fungi</taxon>
        <taxon>Dikarya</taxon>
        <taxon>Ascomycota</taxon>
        <taxon>Saccharomycotina</taxon>
        <taxon>Saccharomycetes</taxon>
        <taxon>Saccharomycetales</taxon>
        <taxon>Saccharomycetaceae</taxon>
        <taxon>Eremothecium</taxon>
    </lineage>
</organism>
<dbReference type="Pfam" id="PF00398">
    <property type="entry name" value="RrnaAD"/>
    <property type="match status" value="1"/>
</dbReference>
<dbReference type="PANTHER" id="PTHR11727:SF17">
    <property type="entry name" value="DIMETHYLADENOSINE TRANSFERASE 1, MITOCHONDRIAL"/>
    <property type="match status" value="1"/>
</dbReference>
<dbReference type="Proteomes" id="UP000006790">
    <property type="component" value="Chromosome 6"/>
</dbReference>
<dbReference type="InParanoid" id="G8JVG3"/>
<dbReference type="HOGENOM" id="CLU_034228_0_0_1"/>
<evidence type="ECO:0000256" key="5">
    <source>
        <dbReference type="ARBA" id="ARBA00022884"/>
    </source>
</evidence>
<sequence>MSASAQFSWKAFLNDCKACRFTYGRNSSMNPQLYEAAYNKMKIHQTFKDNSKLQVVDMYSGPGVGAKVFNDMVQPQTHILMEPKAAFAKIAEDHISGSGSIKLYRKEPYLWESFISLTNEDKLIAPEKQSLDHIHDSFLIMGNLTDKRGEQLYMQYLQCVANRNWLQRFGLVKMVLWVGQSTAAKLLAPVGFRGRSRCSLITEAVTKTKLIATSEEKASKLFHSDVLEENDPILIKEEKGDVALLEVTPVKHDLSLDSWDYCAQRLMITKSQPLESILEVLGHGAKEYLVPRLDPRLLSMKPICMTPEDFSIIAREFDTWPFKPTTLIDFYEVVDSH</sequence>
<dbReference type="GO" id="GO:0005758">
    <property type="term" value="C:mitochondrial intermembrane space"/>
    <property type="evidence" value="ECO:0007669"/>
    <property type="project" value="EnsemblFungi"/>
</dbReference>
<dbReference type="EC" id="2.1.1.-" evidence="8"/>
<comment type="function">
    <text evidence="6">Mitochondrial transcription factor that confers selective promoter recognition on the core subunit of the yeast mitochondrial RNA polymerase. Interacts with DNA in a non-specific manner.</text>
</comment>
<gene>
    <name evidence="9" type="ordered locus">Ecym_6260</name>
</gene>
<dbReference type="GO" id="GO:0034245">
    <property type="term" value="C:mitochondrial DNA-directed RNA polymerase complex"/>
    <property type="evidence" value="ECO:0007669"/>
    <property type="project" value="EnsemblFungi"/>
</dbReference>
<dbReference type="OMA" id="WDYVTKH"/>
<evidence type="ECO:0000256" key="7">
    <source>
        <dbReference type="PROSITE-ProRule" id="PRU01026"/>
    </source>
</evidence>
<keyword evidence="3 7" id="KW-0808">Transferase</keyword>
<dbReference type="PROSITE" id="PS51689">
    <property type="entry name" value="SAM_RNA_A_N6_MT"/>
    <property type="match status" value="1"/>
</dbReference>
<dbReference type="RefSeq" id="XP_003647459.1">
    <property type="nucleotide sequence ID" value="XM_003647411.1"/>
</dbReference>
<accession>G8JVG3</accession>
<evidence type="ECO:0000313" key="9">
    <source>
        <dbReference type="EMBL" id="AET40642.1"/>
    </source>
</evidence>
<feature type="binding site" evidence="7">
    <location>
        <position position="121"/>
    </location>
    <ligand>
        <name>S-adenosyl-L-methionine</name>
        <dbReference type="ChEBI" id="CHEBI:59789"/>
    </ligand>
</feature>
<evidence type="ECO:0000256" key="6">
    <source>
        <dbReference type="ARBA" id="ARBA00024915"/>
    </source>
</evidence>
<name>G8JVG3_ERECY</name>
<evidence type="ECO:0000256" key="3">
    <source>
        <dbReference type="ARBA" id="ARBA00022679"/>
    </source>
</evidence>
<dbReference type="GO" id="GO:0003723">
    <property type="term" value="F:RNA binding"/>
    <property type="evidence" value="ECO:0007669"/>
    <property type="project" value="UniProtKB-UniRule"/>
</dbReference>
<dbReference type="GO" id="GO:0034246">
    <property type="term" value="F:mitochondrial transcription factor activity"/>
    <property type="evidence" value="ECO:0007669"/>
    <property type="project" value="EnsemblFungi"/>
</dbReference>
<dbReference type="Gene3D" id="3.40.50.150">
    <property type="entry name" value="Vaccinia Virus protein VP39"/>
    <property type="match status" value="1"/>
</dbReference>
<dbReference type="Gene3D" id="1.10.8.100">
    <property type="entry name" value="Ribosomal RNA adenine dimethylase-like, domain 2"/>
    <property type="match status" value="1"/>
</dbReference>
<keyword evidence="4 7" id="KW-0949">S-adenosyl-L-methionine</keyword>
<feature type="binding site" evidence="7">
    <location>
        <position position="143"/>
    </location>
    <ligand>
        <name>S-adenosyl-L-methionine</name>
        <dbReference type="ChEBI" id="CHEBI:59789"/>
    </ligand>
</feature>
<keyword evidence="5 7" id="KW-0694">RNA-binding</keyword>
<dbReference type="GO" id="GO:0005759">
    <property type="term" value="C:mitochondrial matrix"/>
    <property type="evidence" value="ECO:0007669"/>
    <property type="project" value="EnsemblFungi"/>
</dbReference>
<dbReference type="GO" id="GO:0006391">
    <property type="term" value="P:transcription initiation at mitochondrial promoter"/>
    <property type="evidence" value="ECO:0007669"/>
    <property type="project" value="EnsemblFungi"/>
</dbReference>
<dbReference type="OrthoDB" id="16079at2759"/>
<comment type="caution">
    <text evidence="7">Lacks conserved residue(s) required for the propagation of feature annotation.</text>
</comment>
<proteinExistence type="inferred from homology"/>
<dbReference type="SUPFAM" id="SSF53335">
    <property type="entry name" value="S-adenosyl-L-methionine-dependent methyltransferases"/>
    <property type="match status" value="1"/>
</dbReference>
<dbReference type="eggNOG" id="ENOG502QY7G">
    <property type="taxonomic scope" value="Eukaryota"/>
</dbReference>
<dbReference type="GO" id="GO:0000179">
    <property type="term" value="F:rRNA (adenine-N6,N6-)-dimethyltransferase activity"/>
    <property type="evidence" value="ECO:0007669"/>
    <property type="project" value="UniProtKB-UniRule"/>
</dbReference>
<dbReference type="PANTHER" id="PTHR11727">
    <property type="entry name" value="DIMETHYLADENOSINE TRANSFERASE"/>
    <property type="match status" value="1"/>
</dbReference>
<evidence type="ECO:0000256" key="4">
    <source>
        <dbReference type="ARBA" id="ARBA00022691"/>
    </source>
</evidence>
<dbReference type="GO" id="GO:0032786">
    <property type="term" value="P:positive regulation of DNA-templated transcription, elongation"/>
    <property type="evidence" value="ECO:0007669"/>
    <property type="project" value="EnsemblFungi"/>
</dbReference>
<dbReference type="AlphaFoldDB" id="G8JVG3"/>
<evidence type="ECO:0000256" key="1">
    <source>
        <dbReference type="ARBA" id="ARBA00004173"/>
    </source>
</evidence>
<dbReference type="InterPro" id="IPR001737">
    <property type="entry name" value="KsgA/Erm"/>
</dbReference>
<comment type="similarity">
    <text evidence="7 8">Belongs to the class I-like SAM-binding methyltransferase superfamily. rRNA adenine N(6)-methyltransferase family.</text>
</comment>
<protein>
    <recommendedName>
        <fullName evidence="8">rRNA adenine N(6)-methyltransferase</fullName>
        <ecNumber evidence="8">2.1.1.-</ecNumber>
    </recommendedName>
</protein>
<comment type="subcellular location">
    <subcellularLocation>
        <location evidence="1">Mitochondrion</location>
    </subcellularLocation>
</comment>
<keyword evidence="10" id="KW-1185">Reference proteome</keyword>
<evidence type="ECO:0000256" key="8">
    <source>
        <dbReference type="RuleBase" id="RU362106"/>
    </source>
</evidence>
<feature type="binding site" evidence="7">
    <location>
        <position position="26"/>
    </location>
    <ligand>
        <name>S-adenosyl-L-methionine</name>
        <dbReference type="ChEBI" id="CHEBI:59789"/>
    </ligand>
</feature>
<dbReference type="EMBL" id="CP002502">
    <property type="protein sequence ID" value="AET40642.1"/>
    <property type="molecule type" value="Genomic_DNA"/>
</dbReference>
<feature type="binding site" evidence="7">
    <location>
        <position position="82"/>
    </location>
    <ligand>
        <name>S-adenosyl-L-methionine</name>
        <dbReference type="ChEBI" id="CHEBI:59789"/>
    </ligand>
</feature>
<dbReference type="KEGG" id="erc:Ecym_6260"/>